<name>A0ABP4T9H6_9ACTN</name>
<feature type="region of interest" description="Disordered" evidence="1">
    <location>
        <begin position="9"/>
        <end position="33"/>
    </location>
</feature>
<gene>
    <name evidence="2" type="ORF">GCM10009765_37400</name>
</gene>
<sequence length="254" mass="26244">MVIAGAWALTGPGNGPGGGSPQPTGSASGGGASPYDGTPAASFAVGAAGIAMPAPRAVKNWSVDQVSRAQQNVKAALVAGHLDPRMVVDRQVNGFLALFAEADQGDVRDTFLTGPLTGAAIRTAPGTTLAAEQPRVSGATTVDASVDDSGLAVLEIDTNYVWVYPFTGESKKPGDRLVVVHDQLRWWVYHRADVKPTSAGLWLNHSAASVTNIDCAYAGKQFIAPAPPDQKRVAGSTRDSFNPDNPVAPVGTCR</sequence>
<feature type="region of interest" description="Disordered" evidence="1">
    <location>
        <begin position="228"/>
        <end position="254"/>
    </location>
</feature>
<evidence type="ECO:0000313" key="3">
    <source>
        <dbReference type="Proteomes" id="UP001500618"/>
    </source>
</evidence>
<keyword evidence="3" id="KW-1185">Reference proteome</keyword>
<reference evidence="3" key="1">
    <citation type="journal article" date="2019" name="Int. J. Syst. Evol. Microbiol.">
        <title>The Global Catalogue of Microorganisms (GCM) 10K type strain sequencing project: providing services to taxonomists for standard genome sequencing and annotation.</title>
        <authorList>
            <consortium name="The Broad Institute Genomics Platform"/>
            <consortium name="The Broad Institute Genome Sequencing Center for Infectious Disease"/>
            <person name="Wu L."/>
            <person name="Ma J."/>
        </authorList>
    </citation>
    <scope>NUCLEOTIDE SEQUENCE [LARGE SCALE GENOMIC DNA]</scope>
    <source>
        <strain evidence="3">JCM 14718</strain>
    </source>
</reference>
<dbReference type="Proteomes" id="UP001500618">
    <property type="component" value="Unassembled WGS sequence"/>
</dbReference>
<comment type="caution">
    <text evidence="2">The sequence shown here is derived from an EMBL/GenBank/DDBJ whole genome shotgun (WGS) entry which is preliminary data.</text>
</comment>
<evidence type="ECO:0000313" key="2">
    <source>
        <dbReference type="EMBL" id="GAA1684533.1"/>
    </source>
</evidence>
<proteinExistence type="predicted"/>
<organism evidence="2 3">
    <name type="scientific">Fodinicola feengrottensis</name>
    <dbReference type="NCBI Taxonomy" id="435914"/>
    <lineage>
        <taxon>Bacteria</taxon>
        <taxon>Bacillati</taxon>
        <taxon>Actinomycetota</taxon>
        <taxon>Actinomycetes</taxon>
        <taxon>Mycobacteriales</taxon>
        <taxon>Fodinicola</taxon>
    </lineage>
</organism>
<protein>
    <submittedName>
        <fullName evidence="2">Uncharacterized protein</fullName>
    </submittedName>
</protein>
<accession>A0ABP4T9H6</accession>
<evidence type="ECO:0000256" key="1">
    <source>
        <dbReference type="SAM" id="MobiDB-lite"/>
    </source>
</evidence>
<dbReference type="EMBL" id="BAAANY010000012">
    <property type="protein sequence ID" value="GAA1684533.1"/>
    <property type="molecule type" value="Genomic_DNA"/>
</dbReference>